<keyword evidence="1" id="KW-0732">Signal</keyword>
<sequence>MKILIILFCFLFVGLPDVSMSAKTPPNWRDWPTHPKGDIAPRMTASQVREIFLSGEKMVFVYAGYLTESVVCSSIFLPYNAVPPFGNGARVNLDLPKDTWMVAY</sequence>
<evidence type="ECO:0000313" key="2">
    <source>
        <dbReference type="EMBL" id="UWZ79260.1"/>
    </source>
</evidence>
<feature type="signal peptide" evidence="1">
    <location>
        <begin position="1"/>
        <end position="22"/>
    </location>
</feature>
<keyword evidence="3" id="KW-1185">Reference proteome</keyword>
<dbReference type="RefSeq" id="WP_260747616.1">
    <property type="nucleotide sequence ID" value="NZ_CP092109.1"/>
</dbReference>
<dbReference type="Proteomes" id="UP001060414">
    <property type="component" value="Chromosome"/>
</dbReference>
<reference evidence="2" key="1">
    <citation type="journal article" date="2022" name="Environ. Microbiol.">
        <title>Geoalkalibacter halelectricus SAP #1 sp. nov. possessing extracellular electron transfer and mineral#reducing capabilities from a haloalkaline environment.</title>
        <authorList>
            <person name="Yadav S."/>
            <person name="Singh R."/>
            <person name="Sundharam S.S."/>
            <person name="Chaudhary S."/>
            <person name="Krishnamurthi S."/>
            <person name="Patil S.A."/>
        </authorList>
    </citation>
    <scope>NUCLEOTIDE SEQUENCE</scope>
    <source>
        <strain evidence="2">SAP-1</strain>
    </source>
</reference>
<gene>
    <name evidence="2" type="ORF">L9S41_16495</name>
</gene>
<accession>A0ABY5ZJF0</accession>
<protein>
    <submittedName>
        <fullName evidence="2">Uncharacterized protein</fullName>
    </submittedName>
</protein>
<evidence type="ECO:0000256" key="1">
    <source>
        <dbReference type="SAM" id="SignalP"/>
    </source>
</evidence>
<proteinExistence type="predicted"/>
<organism evidence="2 3">
    <name type="scientific">Geoalkalibacter halelectricus</name>
    <dbReference type="NCBI Taxonomy" id="2847045"/>
    <lineage>
        <taxon>Bacteria</taxon>
        <taxon>Pseudomonadati</taxon>
        <taxon>Thermodesulfobacteriota</taxon>
        <taxon>Desulfuromonadia</taxon>
        <taxon>Desulfuromonadales</taxon>
        <taxon>Geoalkalibacteraceae</taxon>
        <taxon>Geoalkalibacter</taxon>
    </lineage>
</organism>
<dbReference type="EMBL" id="CP092109">
    <property type="protein sequence ID" value="UWZ79260.1"/>
    <property type="molecule type" value="Genomic_DNA"/>
</dbReference>
<name>A0ABY5ZJF0_9BACT</name>
<evidence type="ECO:0000313" key="3">
    <source>
        <dbReference type="Proteomes" id="UP001060414"/>
    </source>
</evidence>
<feature type="chain" id="PRO_5046015081" evidence="1">
    <location>
        <begin position="23"/>
        <end position="104"/>
    </location>
</feature>